<evidence type="ECO:0000313" key="12">
    <source>
        <dbReference type="Proteomes" id="UP000443582"/>
    </source>
</evidence>
<reference evidence="12" key="1">
    <citation type="journal article" date="2019" name="Int. J. Syst. Evol. Microbiol.">
        <title>Halobacteriovorax valvorus sp. nov., a novel prokaryotic predator isolated from coastal seawater of China.</title>
        <authorList>
            <person name="Chen M.-X."/>
        </authorList>
    </citation>
    <scope>NUCLEOTIDE SEQUENCE [LARGE SCALE GENOMIC DNA]</scope>
    <source>
        <strain evidence="12">BL9</strain>
    </source>
</reference>
<protein>
    <recommendedName>
        <fullName evidence="3 10">Lipid-A-disaccharide synthase</fullName>
        <ecNumber evidence="2 10">2.4.1.182</ecNumber>
    </recommendedName>
</protein>
<evidence type="ECO:0000256" key="6">
    <source>
        <dbReference type="ARBA" id="ARBA00022676"/>
    </source>
</evidence>
<keyword evidence="6 11" id="KW-0328">Glycosyltransferase</keyword>
<accession>A0ABY0IGA9</accession>
<proteinExistence type="predicted"/>
<organism evidence="11 12">
    <name type="scientific">Halobacteriovorax vibrionivorans</name>
    <dbReference type="NCBI Taxonomy" id="2152716"/>
    <lineage>
        <taxon>Bacteria</taxon>
        <taxon>Pseudomonadati</taxon>
        <taxon>Bdellovibrionota</taxon>
        <taxon>Bacteriovoracia</taxon>
        <taxon>Bacteriovoracales</taxon>
        <taxon>Halobacteriovoraceae</taxon>
        <taxon>Halobacteriovorax</taxon>
    </lineage>
</organism>
<comment type="caution">
    <text evidence="11">The sequence shown here is derived from an EMBL/GenBank/DDBJ whole genome shotgun (WGS) entry which is preliminary data.</text>
</comment>
<dbReference type="InterPro" id="IPR003835">
    <property type="entry name" value="Glyco_trans_19"/>
</dbReference>
<evidence type="ECO:0000256" key="8">
    <source>
        <dbReference type="ARBA" id="ARBA00023098"/>
    </source>
</evidence>
<evidence type="ECO:0000256" key="2">
    <source>
        <dbReference type="ARBA" id="ARBA00012687"/>
    </source>
</evidence>
<evidence type="ECO:0000256" key="7">
    <source>
        <dbReference type="ARBA" id="ARBA00022679"/>
    </source>
</evidence>
<dbReference type="RefSeq" id="WP_115361894.1">
    <property type="nucleotide sequence ID" value="NZ_QDKL01000002.1"/>
</dbReference>
<dbReference type="PANTHER" id="PTHR30372">
    <property type="entry name" value="LIPID-A-DISACCHARIDE SYNTHASE"/>
    <property type="match status" value="1"/>
</dbReference>
<dbReference type="EMBL" id="QDKL01000002">
    <property type="protein sequence ID" value="RZF21968.1"/>
    <property type="molecule type" value="Genomic_DNA"/>
</dbReference>
<comment type="function">
    <text evidence="1">Condensation of UDP-2,3-diacylglucosamine and 2,3-diacylglucosamine-1-phosphate to form lipid A disaccharide, a precursor of lipid A, a phosphorylated glycolipid that anchors the lipopolysaccharide to the outer membrane of the cell.</text>
</comment>
<dbReference type="EC" id="2.4.1.182" evidence="2 10"/>
<dbReference type="Pfam" id="PF02684">
    <property type="entry name" value="LpxB"/>
    <property type="match status" value="1"/>
</dbReference>
<keyword evidence="12" id="KW-1185">Reference proteome</keyword>
<dbReference type="Proteomes" id="UP000443582">
    <property type="component" value="Unassembled WGS sequence"/>
</dbReference>
<dbReference type="PANTHER" id="PTHR30372:SF4">
    <property type="entry name" value="LIPID-A-DISACCHARIDE SYNTHASE, MITOCHONDRIAL-RELATED"/>
    <property type="match status" value="1"/>
</dbReference>
<keyword evidence="4" id="KW-0444">Lipid biosynthesis</keyword>
<evidence type="ECO:0000256" key="5">
    <source>
        <dbReference type="ARBA" id="ARBA00022556"/>
    </source>
</evidence>
<evidence type="ECO:0000256" key="10">
    <source>
        <dbReference type="NCBIfam" id="TIGR00215"/>
    </source>
</evidence>
<evidence type="ECO:0000256" key="3">
    <source>
        <dbReference type="ARBA" id="ARBA00020902"/>
    </source>
</evidence>
<keyword evidence="5" id="KW-0441">Lipid A biosynthesis</keyword>
<comment type="catalytic activity">
    <reaction evidence="9">
        <text>a lipid X + a UDP-2-N,3-O-bis[(3R)-3-hydroxyacyl]-alpha-D-glucosamine = a lipid A disaccharide + UDP + H(+)</text>
        <dbReference type="Rhea" id="RHEA:67828"/>
        <dbReference type="ChEBI" id="CHEBI:15378"/>
        <dbReference type="ChEBI" id="CHEBI:58223"/>
        <dbReference type="ChEBI" id="CHEBI:137748"/>
        <dbReference type="ChEBI" id="CHEBI:176338"/>
        <dbReference type="ChEBI" id="CHEBI:176343"/>
        <dbReference type="EC" id="2.4.1.182"/>
    </reaction>
</comment>
<dbReference type="NCBIfam" id="TIGR00215">
    <property type="entry name" value="lpxB"/>
    <property type="match status" value="1"/>
</dbReference>
<dbReference type="SUPFAM" id="SSF53756">
    <property type="entry name" value="UDP-Glycosyltransferase/glycogen phosphorylase"/>
    <property type="match status" value="1"/>
</dbReference>
<evidence type="ECO:0000256" key="9">
    <source>
        <dbReference type="ARBA" id="ARBA00048975"/>
    </source>
</evidence>
<gene>
    <name evidence="11" type="primary">lpxB</name>
    <name evidence="11" type="ORF">DAY19_09785</name>
</gene>
<evidence type="ECO:0000256" key="4">
    <source>
        <dbReference type="ARBA" id="ARBA00022516"/>
    </source>
</evidence>
<dbReference type="GO" id="GO:0008915">
    <property type="term" value="F:lipid-A-disaccharide synthase activity"/>
    <property type="evidence" value="ECO:0007669"/>
    <property type="project" value="UniProtKB-EC"/>
</dbReference>
<name>A0ABY0IGA9_9BACT</name>
<evidence type="ECO:0000313" key="11">
    <source>
        <dbReference type="EMBL" id="RZF21968.1"/>
    </source>
</evidence>
<sequence length="378" mass="43918">MKSCLIIAGEKSGEEHAMTFLPSLKEGASDIHFYGVGGSQMKESGVELLYELKDFSTWGVTEAIRKVPFYYKAYRHLIDEVKKRDTKVAILIDFQTFNLKLAMKLEKLGVKVLYYVAPQAWVWKEWRTKYLQQSVDTLFCILPFEKKWFMDRGVSKAITIEHPLLKKTKPLLKDFTRRSVDFKNEEFNLLLLPGSRRFEIEFMLPEFIKAVRNLKKKYNFNLTIVKASSVDNELFSRFEGEFDKIYRDDQLDEALKEADFSFATSGTVNLSLALYGVPSVISYDLNLLNTFIAENIVKYKGFVSIPNLILGHDVYPELLGDAFGHYNLERKAKELFENKERYEFVINELKKVKELTEGEDIEISQYLIDKLKQAYPEG</sequence>
<keyword evidence="7 11" id="KW-0808">Transferase</keyword>
<keyword evidence="8" id="KW-0443">Lipid metabolism</keyword>
<evidence type="ECO:0000256" key="1">
    <source>
        <dbReference type="ARBA" id="ARBA00002056"/>
    </source>
</evidence>